<evidence type="ECO:0000313" key="2">
    <source>
        <dbReference type="EMBL" id="VAX06282.1"/>
    </source>
</evidence>
<dbReference type="PANTHER" id="PTHR12901">
    <property type="entry name" value="SPERM PROTEIN HOMOLOG"/>
    <property type="match status" value="1"/>
</dbReference>
<sequence>MTTITKTALVEYSAEQMYRLVDDIPRYAEFLPWCREAKEIARTENEVNASLEIAHSGLHKSFTTRNQLVKNQSIEIHLVKGPFRHLYGIWRFQPLGDGQASKVMLEMDFEFSSKILSMTFGKVFTFIASTLVDAFVKRAKEIYG</sequence>
<gene>
    <name evidence="2" type="ORF">MNBD_GAMMA25-1785</name>
</gene>
<feature type="domain" description="Coenzyme Q-binding protein COQ10 START" evidence="1">
    <location>
        <begin position="10"/>
        <end position="135"/>
    </location>
</feature>
<protein>
    <submittedName>
        <fullName evidence="2">Ribosome association toxin RatA</fullName>
    </submittedName>
</protein>
<dbReference type="Gene3D" id="3.30.530.20">
    <property type="match status" value="1"/>
</dbReference>
<dbReference type="InterPro" id="IPR005031">
    <property type="entry name" value="COQ10_START"/>
</dbReference>
<organism evidence="2">
    <name type="scientific">hydrothermal vent metagenome</name>
    <dbReference type="NCBI Taxonomy" id="652676"/>
    <lineage>
        <taxon>unclassified sequences</taxon>
        <taxon>metagenomes</taxon>
        <taxon>ecological metagenomes</taxon>
    </lineage>
</organism>
<proteinExistence type="predicted"/>
<dbReference type="PANTHER" id="PTHR12901:SF10">
    <property type="entry name" value="COENZYME Q-BINDING PROTEIN COQ10, MITOCHONDRIAL"/>
    <property type="match status" value="1"/>
</dbReference>
<dbReference type="InterPro" id="IPR023393">
    <property type="entry name" value="START-like_dom_sf"/>
</dbReference>
<dbReference type="CDD" id="cd07813">
    <property type="entry name" value="COQ10p_like"/>
    <property type="match status" value="1"/>
</dbReference>
<dbReference type="GO" id="GO:0045333">
    <property type="term" value="P:cellular respiration"/>
    <property type="evidence" value="ECO:0007669"/>
    <property type="project" value="InterPro"/>
</dbReference>
<dbReference type="GO" id="GO:0048039">
    <property type="term" value="F:ubiquinone binding"/>
    <property type="evidence" value="ECO:0007669"/>
    <property type="project" value="InterPro"/>
</dbReference>
<name>A0A3B1ARC6_9ZZZZ</name>
<evidence type="ECO:0000259" key="1">
    <source>
        <dbReference type="Pfam" id="PF03364"/>
    </source>
</evidence>
<reference evidence="2" key="1">
    <citation type="submission" date="2018-06" db="EMBL/GenBank/DDBJ databases">
        <authorList>
            <person name="Zhirakovskaya E."/>
        </authorList>
    </citation>
    <scope>NUCLEOTIDE SEQUENCE</scope>
</reference>
<accession>A0A3B1ARC6</accession>
<dbReference type="InterPro" id="IPR044996">
    <property type="entry name" value="COQ10-like"/>
</dbReference>
<dbReference type="Pfam" id="PF03364">
    <property type="entry name" value="Polyketide_cyc"/>
    <property type="match status" value="1"/>
</dbReference>
<dbReference type="AlphaFoldDB" id="A0A3B1ARC6"/>
<dbReference type="SUPFAM" id="SSF55961">
    <property type="entry name" value="Bet v1-like"/>
    <property type="match status" value="1"/>
</dbReference>
<dbReference type="EMBL" id="UOFY01000008">
    <property type="protein sequence ID" value="VAX06282.1"/>
    <property type="molecule type" value="Genomic_DNA"/>
</dbReference>